<sequence length="728" mass="85762">MTAIRTNHIVLHTDLFDLSQLLNHYQIVRYTIPDPNALFENGVVFRNELGRLKYTDKAYAMLQNLFKEQLERPYYYNSPNLTLLVMFDRKDQAPALTIPFLKNESIKPTILSTDAVANIAYQLTPGGYSQLHLLMKLMLAKFHFDYDRQHLMCQGKFFVFGKKVLIKKKTPHIVALELGLKDDYKHNRDNDPNKEYAITFEATCFLEYYQGFQNEKDEDIAYRYYYELVTDSGDLKYLRQIKRGSVKAYTSQGYVELTTPIRRKLQASGKTAPRADMAWFDAYHPFESRMPILHQFQNLFVEFLNAWGLSASVKSGLFQQYRPQIKHSDLRLDLLNNINLIDIRENKKDVDAEKYVSFMNQAASFLEDSYNKRQKSKDPRTFKYSFNLVNETELNKDIPTIVLYDCAKEAYELKAGTDGLPTGLLSRFNRSDAKKAFYQKYPNLPKHTLNVNPNSVNDFTDVQRYLTYAPLTCQLIKPEGKEKENEAKEQWKFSHADYKHRLQVVFSELFKKYFLAQEWPVYDKRYNLPCFPEFGSIAKDLVFVYNFQFNEDDKHRMLMHSRNGKFEFIDLTVSSQGGNKLLEPLNISLADLEVYCNNKYTKDKKGDFDKAAFIIGPNLCLEIERLDEVILYDFDTIGEQKRYGKDLVYHQYLWHNLTDDIYFVGSPDAFNRTKPQKNAFHLYKIHKHRYDGNFDLSLLYEAMSVEFVRNRQYTVLPYFFDFMRLIKE</sequence>
<proteinExistence type="predicted"/>
<dbReference type="KEGG" id="sfol:H3H32_18745"/>
<dbReference type="Proteomes" id="UP000515369">
    <property type="component" value="Chromosome"/>
</dbReference>
<accession>A0A7G5H6N9</accession>
<dbReference type="RefSeq" id="WP_182464174.1">
    <property type="nucleotide sequence ID" value="NZ_CP059732.1"/>
</dbReference>
<evidence type="ECO:0000313" key="1">
    <source>
        <dbReference type="EMBL" id="QMW06781.1"/>
    </source>
</evidence>
<dbReference type="EMBL" id="CP059732">
    <property type="protein sequence ID" value="QMW06781.1"/>
    <property type="molecule type" value="Genomic_DNA"/>
</dbReference>
<organism evidence="1 2">
    <name type="scientific">Spirosoma foliorum</name>
    <dbReference type="NCBI Taxonomy" id="2710596"/>
    <lineage>
        <taxon>Bacteria</taxon>
        <taxon>Pseudomonadati</taxon>
        <taxon>Bacteroidota</taxon>
        <taxon>Cytophagia</taxon>
        <taxon>Cytophagales</taxon>
        <taxon>Cytophagaceae</taxon>
        <taxon>Spirosoma</taxon>
    </lineage>
</organism>
<reference evidence="1 2" key="1">
    <citation type="submission" date="2020-07" db="EMBL/GenBank/DDBJ databases">
        <title>Spirosoma foliorum sp. nov., isolated from the leaves on the Nejang mountain Korea, Republic of.</title>
        <authorList>
            <person name="Ho H."/>
            <person name="Lee Y.-J."/>
            <person name="Nurcahyanto D.-A."/>
            <person name="Kim S.-G."/>
        </authorList>
    </citation>
    <scope>NUCLEOTIDE SEQUENCE [LARGE SCALE GENOMIC DNA]</scope>
    <source>
        <strain evidence="1 2">PL0136</strain>
    </source>
</reference>
<keyword evidence="2" id="KW-1185">Reference proteome</keyword>
<gene>
    <name evidence="1" type="ORF">H3H32_18745</name>
</gene>
<protein>
    <submittedName>
        <fullName evidence="1">Uncharacterized protein</fullName>
    </submittedName>
</protein>
<name>A0A7G5H6N9_9BACT</name>
<evidence type="ECO:0000313" key="2">
    <source>
        <dbReference type="Proteomes" id="UP000515369"/>
    </source>
</evidence>
<dbReference type="AlphaFoldDB" id="A0A7G5H6N9"/>